<sequence length="109" mass="12750">VSVVVKFNKKKLPKDVVASWPEVFSDLNVETIPVQYLLSIKVSFKDGKNWDIRVKPNRKNFTNADLEHTLTDLFATHAGTIKNVDFRLDTQKIKRDIQKRTHRFIKKNK</sequence>
<gene>
    <name evidence="1" type="ORF">METZ01_LOCUS197936</name>
</gene>
<dbReference type="EMBL" id="UINC01042442">
    <property type="protein sequence ID" value="SVB45082.1"/>
    <property type="molecule type" value="Genomic_DNA"/>
</dbReference>
<evidence type="ECO:0000313" key="1">
    <source>
        <dbReference type="EMBL" id="SVB45082.1"/>
    </source>
</evidence>
<dbReference type="AlphaFoldDB" id="A0A382E3X8"/>
<accession>A0A382E3X8</accession>
<proteinExistence type="predicted"/>
<protein>
    <submittedName>
        <fullName evidence="1">Uncharacterized protein</fullName>
    </submittedName>
</protein>
<organism evidence="1">
    <name type="scientific">marine metagenome</name>
    <dbReference type="NCBI Taxonomy" id="408172"/>
    <lineage>
        <taxon>unclassified sequences</taxon>
        <taxon>metagenomes</taxon>
        <taxon>ecological metagenomes</taxon>
    </lineage>
</organism>
<feature type="non-terminal residue" evidence="1">
    <location>
        <position position="1"/>
    </location>
</feature>
<reference evidence="1" key="1">
    <citation type="submission" date="2018-05" db="EMBL/GenBank/DDBJ databases">
        <authorList>
            <person name="Lanie J.A."/>
            <person name="Ng W.-L."/>
            <person name="Kazmierczak K.M."/>
            <person name="Andrzejewski T.M."/>
            <person name="Davidsen T.M."/>
            <person name="Wayne K.J."/>
            <person name="Tettelin H."/>
            <person name="Glass J.I."/>
            <person name="Rusch D."/>
            <person name="Podicherti R."/>
            <person name="Tsui H.-C.T."/>
            <person name="Winkler M.E."/>
        </authorList>
    </citation>
    <scope>NUCLEOTIDE SEQUENCE</scope>
</reference>
<name>A0A382E3X8_9ZZZZ</name>